<proteinExistence type="predicted"/>
<organism evidence="2">
    <name type="scientific">hydrocarbon metagenome</name>
    <dbReference type="NCBI Taxonomy" id="938273"/>
    <lineage>
        <taxon>unclassified sequences</taxon>
        <taxon>metagenomes</taxon>
        <taxon>ecological metagenomes</taxon>
    </lineage>
</organism>
<accession>A0A0W8G408</accession>
<name>A0A0W8G408_9ZZZZ</name>
<dbReference type="AlphaFoldDB" id="A0A0W8G408"/>
<sequence>MPQGSDRGRFKAGRALSTPSPRRDFPLWRPLLFDVKWI</sequence>
<evidence type="ECO:0000256" key="1">
    <source>
        <dbReference type="SAM" id="MobiDB-lite"/>
    </source>
</evidence>
<evidence type="ECO:0000313" key="2">
    <source>
        <dbReference type="EMBL" id="KUG27924.1"/>
    </source>
</evidence>
<protein>
    <submittedName>
        <fullName evidence="2">Uncharacterized protein</fullName>
    </submittedName>
</protein>
<reference evidence="2" key="1">
    <citation type="journal article" date="2015" name="Proc. Natl. Acad. Sci. U.S.A.">
        <title>Networks of energetic and metabolic interactions define dynamics in microbial communities.</title>
        <authorList>
            <person name="Embree M."/>
            <person name="Liu J.K."/>
            <person name="Al-Bassam M.M."/>
            <person name="Zengler K."/>
        </authorList>
    </citation>
    <scope>NUCLEOTIDE SEQUENCE</scope>
</reference>
<dbReference type="EMBL" id="LNQE01000275">
    <property type="protein sequence ID" value="KUG27924.1"/>
    <property type="molecule type" value="Genomic_DNA"/>
</dbReference>
<comment type="caution">
    <text evidence="2">The sequence shown here is derived from an EMBL/GenBank/DDBJ whole genome shotgun (WGS) entry which is preliminary data.</text>
</comment>
<gene>
    <name evidence="2" type="ORF">ASZ90_002213</name>
</gene>
<feature type="region of interest" description="Disordered" evidence="1">
    <location>
        <begin position="1"/>
        <end position="23"/>
    </location>
</feature>